<dbReference type="InterPro" id="IPR000225">
    <property type="entry name" value="Armadillo"/>
</dbReference>
<keyword evidence="3" id="KW-0812">Transmembrane</keyword>
<accession>A0A3P6FD03</accession>
<dbReference type="PANTHER" id="PTHR33115:SF76">
    <property type="entry name" value="ARM REPEAT SUPERFAMILY PROTEIN"/>
    <property type="match status" value="1"/>
</dbReference>
<dbReference type="InterPro" id="IPR011989">
    <property type="entry name" value="ARM-like"/>
</dbReference>
<evidence type="ECO:0000256" key="2">
    <source>
        <dbReference type="PROSITE-ProRule" id="PRU00259"/>
    </source>
</evidence>
<keyword evidence="1" id="KW-0677">Repeat</keyword>
<proteinExistence type="predicted"/>
<dbReference type="SUPFAM" id="SSF48371">
    <property type="entry name" value="ARM repeat"/>
    <property type="match status" value="1"/>
</dbReference>
<gene>
    <name evidence="4" type="ORF">BOLC5T34763H</name>
</gene>
<dbReference type="PANTHER" id="PTHR33115">
    <property type="entry name" value="ARM REPEAT SUPERFAMILY PROTEIN"/>
    <property type="match status" value="1"/>
</dbReference>
<feature type="transmembrane region" description="Helical" evidence="3">
    <location>
        <begin position="84"/>
        <end position="107"/>
    </location>
</feature>
<keyword evidence="3" id="KW-1133">Transmembrane helix</keyword>
<sequence>MGPEKFGDDDRSIHLQVLELHKLEEARGSSDTVLDFRNSVEKGNSGETADATPASSAIAFHRSSSPPEQKLTLFALRLAIIEKVATCLGTLGFIWATVVLLGGFAITLEKSDFWLITVILLIEGTRIFSRSHELEWQHQATWTVAGVGISSFRALQASSVSLLRNLKRISGGVLKPILESRLSQETPRTWKNSDVPLLPYAKWLYISTYVSRLLYWLQLLSATACVALSSYKLVRHNYGEVHDGEMDKRNRKAALSIFYSLALAEALLFLAEKAYWEWQVSVCNLLENVTKDCGFGVTGLVSIKRFFYDAYSKSVNGSIFDGVKMDMVSFAMELLGSSCPDEQLIGARILRQFAVNERFAEDTLEKIGINLPVIERLVEMLNWKDMQEEEIRRSAAEILSKLAGKKQNSLRVSGISGAMESISSLLQNTRSLGEAPDEIGEKKIFHDHHLQYDYCRFNNLGLLILKKLSRDHDNCGKIGNTRGLLPKIIDFMHTDATLLKDENAEMVLSRVLTVKRSLQLVKMLVSMSGNTGRCLRREISEIVFTVSNLRDVLRHGVRYPKLQKLGIEILSFLALETEARERIGVTGGVLKELFNIFLKSKAHGDVNESRVRITAGEAIAMLALESRSNCVHILKLGVFVRLVDALEVPLVRVNAARVLRNLCMYSGHECFIDLMFIKAAAPTVLKSITSGDNKLQEVMLGLATQVFKFMSSEEAHVALTDSGIKKQELANSLVAILKKHDKPAIKVPRIRRFVIELAIWMMEDDVENVVMFRDLGMERELEKVLETTAELENFDVFSGTVGVSRHSRTVHWLAELAVTLLKEDQISIISSC</sequence>
<keyword evidence="3" id="KW-0472">Membrane</keyword>
<dbReference type="InterPro" id="IPR016024">
    <property type="entry name" value="ARM-type_fold"/>
</dbReference>
<dbReference type="PROSITE" id="PS50176">
    <property type="entry name" value="ARM_REPEAT"/>
    <property type="match status" value="1"/>
</dbReference>
<evidence type="ECO:0000256" key="1">
    <source>
        <dbReference type="ARBA" id="ARBA00022737"/>
    </source>
</evidence>
<dbReference type="AlphaFoldDB" id="A0A3P6FD03"/>
<dbReference type="Gene3D" id="1.25.10.10">
    <property type="entry name" value="Leucine-rich Repeat Variant"/>
    <property type="match status" value="1"/>
</dbReference>
<evidence type="ECO:0000313" key="4">
    <source>
        <dbReference type="EMBL" id="VDD47216.1"/>
    </source>
</evidence>
<name>A0A3P6FD03_BRAOL</name>
<dbReference type="EMBL" id="LR031877">
    <property type="protein sequence ID" value="VDD47216.1"/>
    <property type="molecule type" value="Genomic_DNA"/>
</dbReference>
<evidence type="ECO:0000256" key="3">
    <source>
        <dbReference type="SAM" id="Phobius"/>
    </source>
</evidence>
<protein>
    <submittedName>
        <fullName evidence="4">Uncharacterized protein</fullName>
    </submittedName>
</protein>
<reference evidence="4" key="1">
    <citation type="submission" date="2018-11" db="EMBL/GenBank/DDBJ databases">
        <authorList>
            <consortium name="Genoscope - CEA"/>
            <person name="William W."/>
        </authorList>
    </citation>
    <scope>NUCLEOTIDE SEQUENCE</scope>
</reference>
<feature type="repeat" description="ARM" evidence="2">
    <location>
        <begin position="372"/>
        <end position="417"/>
    </location>
</feature>
<organism evidence="4">
    <name type="scientific">Brassica oleracea</name>
    <name type="common">Wild cabbage</name>
    <dbReference type="NCBI Taxonomy" id="3712"/>
    <lineage>
        <taxon>Eukaryota</taxon>
        <taxon>Viridiplantae</taxon>
        <taxon>Streptophyta</taxon>
        <taxon>Embryophyta</taxon>
        <taxon>Tracheophyta</taxon>
        <taxon>Spermatophyta</taxon>
        <taxon>Magnoliopsida</taxon>
        <taxon>eudicotyledons</taxon>
        <taxon>Gunneridae</taxon>
        <taxon>Pentapetalae</taxon>
        <taxon>rosids</taxon>
        <taxon>malvids</taxon>
        <taxon>Brassicales</taxon>
        <taxon>Brassicaceae</taxon>
        <taxon>Brassiceae</taxon>
        <taxon>Brassica</taxon>
    </lineage>
</organism>